<feature type="compositionally biased region" description="Basic and acidic residues" evidence="6">
    <location>
        <begin position="254"/>
        <end position="265"/>
    </location>
</feature>
<organism evidence="8">
    <name type="scientific">Darwinula stevensoni</name>
    <dbReference type="NCBI Taxonomy" id="69355"/>
    <lineage>
        <taxon>Eukaryota</taxon>
        <taxon>Metazoa</taxon>
        <taxon>Ecdysozoa</taxon>
        <taxon>Arthropoda</taxon>
        <taxon>Crustacea</taxon>
        <taxon>Oligostraca</taxon>
        <taxon>Ostracoda</taxon>
        <taxon>Podocopa</taxon>
        <taxon>Podocopida</taxon>
        <taxon>Darwinulocopina</taxon>
        <taxon>Darwinuloidea</taxon>
        <taxon>Darwinulidae</taxon>
        <taxon>Darwinula</taxon>
    </lineage>
</organism>
<dbReference type="Proteomes" id="UP000677054">
    <property type="component" value="Unassembled WGS sequence"/>
</dbReference>
<feature type="compositionally biased region" description="Low complexity" evidence="6">
    <location>
        <begin position="322"/>
        <end position="331"/>
    </location>
</feature>
<evidence type="ECO:0000256" key="3">
    <source>
        <dbReference type="ARBA" id="ARBA00022692"/>
    </source>
</evidence>
<evidence type="ECO:0000313" key="8">
    <source>
        <dbReference type="EMBL" id="CAD7245437.1"/>
    </source>
</evidence>
<keyword evidence="3 7" id="KW-0812">Transmembrane</keyword>
<dbReference type="InterPro" id="IPR018787">
    <property type="entry name" value="DUF2371_TMEM200"/>
</dbReference>
<evidence type="ECO:0000256" key="4">
    <source>
        <dbReference type="ARBA" id="ARBA00022989"/>
    </source>
</evidence>
<gene>
    <name evidence="8" type="ORF">DSTB1V02_LOCUS5310</name>
</gene>
<dbReference type="OrthoDB" id="6383011at2759"/>
<protein>
    <submittedName>
        <fullName evidence="8">Uncharacterized protein</fullName>
    </submittedName>
</protein>
<feature type="region of interest" description="Disordered" evidence="6">
    <location>
        <begin position="349"/>
        <end position="368"/>
    </location>
</feature>
<feature type="transmembrane region" description="Helical" evidence="7">
    <location>
        <begin position="91"/>
        <end position="118"/>
    </location>
</feature>
<dbReference type="PANTHER" id="PTHR31815">
    <property type="entry name" value="AGAP005329-PA"/>
    <property type="match status" value="1"/>
</dbReference>
<dbReference type="PANTHER" id="PTHR31815:SF1">
    <property type="entry name" value="TRANSMEMBRANE PROTEIN 200C"/>
    <property type="match status" value="1"/>
</dbReference>
<dbReference type="AlphaFoldDB" id="A0A7R9A6G4"/>
<dbReference type="GO" id="GO:0016020">
    <property type="term" value="C:membrane"/>
    <property type="evidence" value="ECO:0007669"/>
    <property type="project" value="UniProtKB-SubCell"/>
</dbReference>
<keyword evidence="4 7" id="KW-1133">Transmembrane helix</keyword>
<evidence type="ECO:0000256" key="2">
    <source>
        <dbReference type="ARBA" id="ARBA00005308"/>
    </source>
</evidence>
<comment type="subcellular location">
    <subcellularLocation>
        <location evidence="1">Membrane</location>
        <topology evidence="1">Multi-pass membrane protein</topology>
    </subcellularLocation>
</comment>
<feature type="region of interest" description="Disordered" evidence="6">
    <location>
        <begin position="254"/>
        <end position="342"/>
    </location>
</feature>
<evidence type="ECO:0000256" key="5">
    <source>
        <dbReference type="ARBA" id="ARBA00023136"/>
    </source>
</evidence>
<keyword evidence="5 7" id="KW-0472">Membrane</keyword>
<dbReference type="Pfam" id="PF10177">
    <property type="entry name" value="DUF2371"/>
    <property type="match status" value="1"/>
</dbReference>
<evidence type="ECO:0000256" key="6">
    <source>
        <dbReference type="SAM" id="MobiDB-lite"/>
    </source>
</evidence>
<feature type="transmembrane region" description="Helical" evidence="7">
    <location>
        <begin position="47"/>
        <end position="67"/>
    </location>
</feature>
<reference evidence="8" key="1">
    <citation type="submission" date="2020-11" db="EMBL/GenBank/DDBJ databases">
        <authorList>
            <person name="Tran Van P."/>
        </authorList>
    </citation>
    <scope>NUCLEOTIDE SEQUENCE</scope>
</reference>
<feature type="compositionally biased region" description="Basic and acidic residues" evidence="6">
    <location>
        <begin position="297"/>
        <end position="312"/>
    </location>
</feature>
<comment type="similarity">
    <text evidence="2">Belongs to the TMEM200 family.</text>
</comment>
<name>A0A7R9A6G4_9CRUS</name>
<keyword evidence="9" id="KW-1185">Reference proteome</keyword>
<dbReference type="EMBL" id="CAJPEV010000853">
    <property type="protein sequence ID" value="CAG0889097.1"/>
    <property type="molecule type" value="Genomic_DNA"/>
</dbReference>
<proteinExistence type="inferred from homology"/>
<dbReference type="EMBL" id="LR900370">
    <property type="protein sequence ID" value="CAD7245437.1"/>
    <property type="molecule type" value="Genomic_DNA"/>
</dbReference>
<evidence type="ECO:0000256" key="1">
    <source>
        <dbReference type="ARBA" id="ARBA00004141"/>
    </source>
</evidence>
<evidence type="ECO:0000313" key="9">
    <source>
        <dbReference type="Proteomes" id="UP000677054"/>
    </source>
</evidence>
<accession>A0A7R9A6G4</accession>
<evidence type="ECO:0000256" key="7">
    <source>
        <dbReference type="SAM" id="Phobius"/>
    </source>
</evidence>
<sequence>MKGVKTMEDGLDSLVLKPRRSTLKTHWSIQAARGEVTSQCLCNACKAIAFGVFLLFIGATLAVIGYYDEYISSQDVDTVQPTSSSNESASLLYYFTFVGPIVMGIGGFIVVAACVMTLEARDSASKIVPARFKRPFSNLIAPNGHLEEENNMLTTVNRMAVTSSFTKFSQTLQASMDSGTLMEPEVPNRLHKCSSAPDLAGTDACKIRDVFQTTTEKGEISPRSKISKKKRLIRREVFINRHALSMDASNIPLEETRKMRKKQEDSSGALEIDFHRSPPRAIEVGKAQVHRSPQRMKSGEQREESSRSREDDPLVVAPRPPTVTQVTTYTPKFGTERSETARRHLFMRQTNVESFESDRSAPSLKDFR</sequence>